<gene>
    <name evidence="2" type="ORF">KGD82_02215</name>
</gene>
<accession>A0A975LAX2</accession>
<dbReference type="Proteomes" id="UP000682416">
    <property type="component" value="Chromosome"/>
</dbReference>
<organism evidence="2 3">
    <name type="scientific">Nocardiopsis eucommiae</name>
    <dbReference type="NCBI Taxonomy" id="2831970"/>
    <lineage>
        <taxon>Bacteria</taxon>
        <taxon>Bacillati</taxon>
        <taxon>Actinomycetota</taxon>
        <taxon>Actinomycetes</taxon>
        <taxon>Streptosporangiales</taxon>
        <taxon>Nocardiopsidaceae</taxon>
        <taxon>Nocardiopsis</taxon>
    </lineage>
</organism>
<dbReference type="AlphaFoldDB" id="A0A975LAX2"/>
<sequence>MSVLLSERPEPVRYRGNAYAELGDLAVEADATGTVFWEFVADDLAATGLDIGLSANPTPGLGADTTGNPFDPDDFGPHVTLDERGLVARDGAGERVLDTEITDGERYAVWLVVDNAADTYRVHVAVAGGDPVPARGPDGDTEFAFRTAGRRISARSCCSTTPTSRPRATPTSTTSTWPRTRTPRPTPHLSTPRWSTSTPTRRPRSTVRTGGAPTPTCGSWRTPRGRIPARSWR</sequence>
<feature type="compositionally biased region" description="Low complexity" evidence="1">
    <location>
        <begin position="159"/>
        <end position="180"/>
    </location>
</feature>
<dbReference type="EMBL" id="CP074402">
    <property type="protein sequence ID" value="QVJ01842.1"/>
    <property type="molecule type" value="Genomic_DNA"/>
</dbReference>
<protein>
    <submittedName>
        <fullName evidence="2">Uncharacterized protein</fullName>
    </submittedName>
</protein>
<dbReference type="KEGG" id="nec:KGD82_02215"/>
<keyword evidence="3" id="KW-1185">Reference proteome</keyword>
<proteinExistence type="predicted"/>
<feature type="region of interest" description="Disordered" evidence="1">
    <location>
        <begin position="154"/>
        <end position="233"/>
    </location>
</feature>
<evidence type="ECO:0000313" key="3">
    <source>
        <dbReference type="Proteomes" id="UP000682416"/>
    </source>
</evidence>
<feature type="compositionally biased region" description="Low complexity" evidence="1">
    <location>
        <begin position="187"/>
        <end position="200"/>
    </location>
</feature>
<evidence type="ECO:0000256" key="1">
    <source>
        <dbReference type="SAM" id="MobiDB-lite"/>
    </source>
</evidence>
<evidence type="ECO:0000313" key="2">
    <source>
        <dbReference type="EMBL" id="QVJ01842.1"/>
    </source>
</evidence>
<name>A0A975LAX2_9ACTN</name>
<reference evidence="2" key="1">
    <citation type="submission" date="2021-05" db="EMBL/GenBank/DDBJ databases">
        <authorList>
            <person name="Kaiqin L."/>
            <person name="Jian G."/>
        </authorList>
    </citation>
    <scope>NUCLEOTIDE SEQUENCE</scope>
    <source>
        <strain evidence="2">HDS5</strain>
    </source>
</reference>